<dbReference type="HOGENOM" id="CLU_3051056_0_0_1"/>
<dbReference type="EMBL" id="AKCU01000474">
    <property type="protein sequence ID" value="EKV06655.1"/>
    <property type="molecule type" value="Genomic_DNA"/>
</dbReference>
<dbReference type="Proteomes" id="UP000009886">
    <property type="component" value="Unassembled WGS sequence"/>
</dbReference>
<feature type="compositionally biased region" description="Basic residues" evidence="1">
    <location>
        <begin position="1"/>
        <end position="14"/>
    </location>
</feature>
<accession>K9FB51</accession>
<evidence type="ECO:0000313" key="3">
    <source>
        <dbReference type="Proteomes" id="UP000009886"/>
    </source>
</evidence>
<evidence type="ECO:0000313" key="2">
    <source>
        <dbReference type="EMBL" id="EKV06655.1"/>
    </source>
</evidence>
<reference evidence="3" key="1">
    <citation type="journal article" date="2012" name="BMC Genomics">
        <title>Genome sequence of the necrotrophic fungus Penicillium digitatum, the main postharvest pathogen of citrus.</title>
        <authorList>
            <person name="Marcet-Houben M."/>
            <person name="Ballester A.-R."/>
            <person name="de la Fuente B."/>
            <person name="Harries E."/>
            <person name="Marcos J.F."/>
            <person name="Gonzalez-Candelas L."/>
            <person name="Gabaldon T."/>
        </authorList>
    </citation>
    <scope>NUCLEOTIDE SEQUENCE [LARGE SCALE GENOMIC DNA]</scope>
    <source>
        <strain evidence="3">Pd1 / CECT 20795</strain>
    </source>
</reference>
<organism evidence="2 3">
    <name type="scientific">Penicillium digitatum (strain Pd1 / CECT 20795)</name>
    <name type="common">Green mold</name>
    <dbReference type="NCBI Taxonomy" id="1170230"/>
    <lineage>
        <taxon>Eukaryota</taxon>
        <taxon>Fungi</taxon>
        <taxon>Dikarya</taxon>
        <taxon>Ascomycota</taxon>
        <taxon>Pezizomycotina</taxon>
        <taxon>Eurotiomycetes</taxon>
        <taxon>Eurotiomycetidae</taxon>
        <taxon>Eurotiales</taxon>
        <taxon>Aspergillaceae</taxon>
        <taxon>Penicillium</taxon>
    </lineage>
</organism>
<comment type="caution">
    <text evidence="2">The sequence shown here is derived from an EMBL/GenBank/DDBJ whole genome shotgun (WGS) entry which is preliminary data.</text>
</comment>
<dbReference type="KEGG" id="pdp:PDIP_77800"/>
<feature type="compositionally biased region" description="Basic and acidic residues" evidence="1">
    <location>
        <begin position="15"/>
        <end position="27"/>
    </location>
</feature>
<name>K9FB51_PEND1</name>
<dbReference type="VEuPathDB" id="FungiDB:PDIP_77800"/>
<gene>
    <name evidence="2" type="ORF">PDIP_77800</name>
</gene>
<sequence>MVSSRRWTRRKLCRKPKEEAKKKQRTDLHKKIQGRWRVEWPKIRISEYLLFRST</sequence>
<protein>
    <submittedName>
        <fullName evidence="2">Uncharacterized protein</fullName>
    </submittedName>
</protein>
<dbReference type="AlphaFoldDB" id="K9FB51"/>
<feature type="region of interest" description="Disordered" evidence="1">
    <location>
        <begin position="1"/>
        <end position="27"/>
    </location>
</feature>
<evidence type="ECO:0000256" key="1">
    <source>
        <dbReference type="SAM" id="MobiDB-lite"/>
    </source>
</evidence>
<proteinExistence type="predicted"/>